<dbReference type="AlphaFoldDB" id="A0A428Z255"/>
<comment type="caution">
    <text evidence="2">The sequence shown here is derived from an EMBL/GenBank/DDBJ whole genome shotgun (WGS) entry which is preliminary data.</text>
</comment>
<proteinExistence type="predicted"/>
<keyword evidence="1" id="KW-1133">Transmembrane helix</keyword>
<feature type="transmembrane region" description="Helical" evidence="1">
    <location>
        <begin position="38"/>
        <end position="60"/>
    </location>
</feature>
<sequence length="65" mass="6909">MVMRDVSRRTGLIGFGICFLLVLAGFLINVAAGFRSTWSLIVGIFGLVAAASAVVIFLVVKPPKK</sequence>
<keyword evidence="1" id="KW-0812">Transmembrane</keyword>
<keyword evidence="1" id="KW-0472">Membrane</keyword>
<gene>
    <name evidence="2" type="ORF">DMH04_32150</name>
</gene>
<dbReference type="Proteomes" id="UP000287547">
    <property type="component" value="Unassembled WGS sequence"/>
</dbReference>
<evidence type="ECO:0000256" key="1">
    <source>
        <dbReference type="SAM" id="Phobius"/>
    </source>
</evidence>
<evidence type="ECO:0000313" key="3">
    <source>
        <dbReference type="Proteomes" id="UP000287547"/>
    </source>
</evidence>
<accession>A0A428Z255</accession>
<feature type="transmembrane region" description="Helical" evidence="1">
    <location>
        <begin position="12"/>
        <end position="32"/>
    </location>
</feature>
<dbReference type="EMBL" id="QHKI01000033">
    <property type="protein sequence ID" value="RSM79401.1"/>
    <property type="molecule type" value="Genomic_DNA"/>
</dbReference>
<protein>
    <submittedName>
        <fullName evidence="2">Uncharacterized protein</fullName>
    </submittedName>
</protein>
<organism evidence="2 3">
    <name type="scientific">Kibdelosporangium aridum</name>
    <dbReference type="NCBI Taxonomy" id="2030"/>
    <lineage>
        <taxon>Bacteria</taxon>
        <taxon>Bacillati</taxon>
        <taxon>Actinomycetota</taxon>
        <taxon>Actinomycetes</taxon>
        <taxon>Pseudonocardiales</taxon>
        <taxon>Pseudonocardiaceae</taxon>
        <taxon>Kibdelosporangium</taxon>
    </lineage>
</organism>
<evidence type="ECO:0000313" key="2">
    <source>
        <dbReference type="EMBL" id="RSM79401.1"/>
    </source>
</evidence>
<reference evidence="2 3" key="1">
    <citation type="submission" date="2018-05" db="EMBL/GenBank/DDBJ databases">
        <title>Evolution of GPA BGCs.</title>
        <authorList>
            <person name="Waglechner N."/>
            <person name="Wright G.D."/>
        </authorList>
    </citation>
    <scope>NUCLEOTIDE SEQUENCE [LARGE SCALE GENOMIC DNA]</scope>
    <source>
        <strain evidence="2 3">A82846</strain>
    </source>
</reference>
<name>A0A428Z255_KIBAR</name>